<keyword evidence="2" id="KW-1185">Reference proteome</keyword>
<dbReference type="Proteomes" id="UP000006038">
    <property type="component" value="Chromosome 3"/>
</dbReference>
<name>J3LL03_ORYBR</name>
<organism evidence="1">
    <name type="scientific">Oryza brachyantha</name>
    <name type="common">malo sina</name>
    <dbReference type="NCBI Taxonomy" id="4533"/>
    <lineage>
        <taxon>Eukaryota</taxon>
        <taxon>Viridiplantae</taxon>
        <taxon>Streptophyta</taxon>
        <taxon>Embryophyta</taxon>
        <taxon>Tracheophyta</taxon>
        <taxon>Spermatophyta</taxon>
        <taxon>Magnoliopsida</taxon>
        <taxon>Liliopsida</taxon>
        <taxon>Poales</taxon>
        <taxon>Poaceae</taxon>
        <taxon>BOP clade</taxon>
        <taxon>Oryzoideae</taxon>
        <taxon>Oryzeae</taxon>
        <taxon>Oryzinae</taxon>
        <taxon>Oryza</taxon>
    </lineage>
</organism>
<sequence length="105" mass="11839">MALESIASQALASERFPRHGCRYYLTYAHVNIKHQLNTKIQDNAPNAWYRFKVELNNLFPSHPTISHGHDSVRKEGTVNADEALGSARCSSHALPQTPSVRCRPR</sequence>
<dbReference type="Gramene" id="OB03G17290.1">
    <property type="protein sequence ID" value="OB03G17290.1"/>
    <property type="gene ID" value="OB03G17290"/>
</dbReference>
<evidence type="ECO:0000313" key="1">
    <source>
        <dbReference type="EnsemblPlants" id="OB03G17290.1"/>
    </source>
</evidence>
<reference evidence="1" key="2">
    <citation type="submission" date="2013-04" db="UniProtKB">
        <authorList>
            <consortium name="EnsemblPlants"/>
        </authorList>
    </citation>
    <scope>IDENTIFICATION</scope>
</reference>
<proteinExistence type="predicted"/>
<dbReference type="EnsemblPlants" id="OB03G17290.1">
    <property type="protein sequence ID" value="OB03G17290.1"/>
    <property type="gene ID" value="OB03G17290"/>
</dbReference>
<accession>J3LL03</accession>
<dbReference type="HOGENOM" id="CLU_2240742_0_0_1"/>
<dbReference type="AlphaFoldDB" id="J3LL03"/>
<protein>
    <submittedName>
        <fullName evidence="1">Uncharacterized protein</fullName>
    </submittedName>
</protein>
<reference evidence="1" key="1">
    <citation type="journal article" date="2013" name="Nat. Commun.">
        <title>Whole-genome sequencing of Oryza brachyantha reveals mechanisms underlying Oryza genome evolution.</title>
        <authorList>
            <person name="Chen J."/>
            <person name="Huang Q."/>
            <person name="Gao D."/>
            <person name="Wang J."/>
            <person name="Lang Y."/>
            <person name="Liu T."/>
            <person name="Li B."/>
            <person name="Bai Z."/>
            <person name="Luis Goicoechea J."/>
            <person name="Liang C."/>
            <person name="Chen C."/>
            <person name="Zhang W."/>
            <person name="Sun S."/>
            <person name="Liao Y."/>
            <person name="Zhang X."/>
            <person name="Yang L."/>
            <person name="Song C."/>
            <person name="Wang M."/>
            <person name="Shi J."/>
            <person name="Liu G."/>
            <person name="Liu J."/>
            <person name="Zhou H."/>
            <person name="Zhou W."/>
            <person name="Yu Q."/>
            <person name="An N."/>
            <person name="Chen Y."/>
            <person name="Cai Q."/>
            <person name="Wang B."/>
            <person name="Liu B."/>
            <person name="Min J."/>
            <person name="Huang Y."/>
            <person name="Wu H."/>
            <person name="Li Z."/>
            <person name="Zhang Y."/>
            <person name="Yin Y."/>
            <person name="Song W."/>
            <person name="Jiang J."/>
            <person name="Jackson S.A."/>
            <person name="Wing R.A."/>
            <person name="Wang J."/>
            <person name="Chen M."/>
        </authorList>
    </citation>
    <scope>NUCLEOTIDE SEQUENCE [LARGE SCALE GENOMIC DNA]</scope>
    <source>
        <strain evidence="1">cv. IRGC 101232</strain>
    </source>
</reference>
<evidence type="ECO:0000313" key="2">
    <source>
        <dbReference type="Proteomes" id="UP000006038"/>
    </source>
</evidence>